<reference evidence="3" key="1">
    <citation type="journal article" date="2022" name="Int. J. Mol. Sci.">
        <title>Draft Genome of Tanacetum Coccineum: Genomic Comparison of Closely Related Tanacetum-Family Plants.</title>
        <authorList>
            <person name="Yamashiro T."/>
            <person name="Shiraishi A."/>
            <person name="Nakayama K."/>
            <person name="Satake H."/>
        </authorList>
    </citation>
    <scope>NUCLEOTIDE SEQUENCE</scope>
</reference>
<organism evidence="3 4">
    <name type="scientific">Tanacetum coccineum</name>
    <dbReference type="NCBI Taxonomy" id="301880"/>
    <lineage>
        <taxon>Eukaryota</taxon>
        <taxon>Viridiplantae</taxon>
        <taxon>Streptophyta</taxon>
        <taxon>Embryophyta</taxon>
        <taxon>Tracheophyta</taxon>
        <taxon>Spermatophyta</taxon>
        <taxon>Magnoliopsida</taxon>
        <taxon>eudicotyledons</taxon>
        <taxon>Gunneridae</taxon>
        <taxon>Pentapetalae</taxon>
        <taxon>asterids</taxon>
        <taxon>campanulids</taxon>
        <taxon>Asterales</taxon>
        <taxon>Asteraceae</taxon>
        <taxon>Asteroideae</taxon>
        <taxon>Anthemideae</taxon>
        <taxon>Anthemidinae</taxon>
        <taxon>Tanacetum</taxon>
    </lineage>
</organism>
<dbReference type="InterPro" id="IPR043502">
    <property type="entry name" value="DNA/RNA_pol_sf"/>
</dbReference>
<feature type="region of interest" description="Disordered" evidence="1">
    <location>
        <begin position="1"/>
        <end position="24"/>
    </location>
</feature>
<dbReference type="Proteomes" id="UP001151760">
    <property type="component" value="Unassembled WGS sequence"/>
</dbReference>
<feature type="domain" description="Reverse transcriptase Ty1/copia-type" evidence="2">
    <location>
        <begin position="443"/>
        <end position="573"/>
    </location>
</feature>
<keyword evidence="4" id="KW-1185">Reference proteome</keyword>
<gene>
    <name evidence="3" type="ORF">Tco_1069162</name>
</gene>
<dbReference type="EMBL" id="BQNB010019639">
    <property type="protein sequence ID" value="GJT87445.1"/>
    <property type="molecule type" value="Genomic_DNA"/>
</dbReference>
<accession>A0ABQ5HI67</accession>
<feature type="region of interest" description="Disordered" evidence="1">
    <location>
        <begin position="340"/>
        <end position="372"/>
    </location>
</feature>
<name>A0ABQ5HI67_9ASTR</name>
<dbReference type="SUPFAM" id="SSF56672">
    <property type="entry name" value="DNA/RNA polymerases"/>
    <property type="match status" value="1"/>
</dbReference>
<feature type="compositionally biased region" description="Polar residues" evidence="1">
    <location>
        <begin position="360"/>
        <end position="372"/>
    </location>
</feature>
<proteinExistence type="predicted"/>
<sequence length="782" mass="88778">MKAKLALLEANPSTSQSPQPFQSKNKGLVAETFDWDEEEVYDDEEMTQVKVLMALADDELTVGKNHARNGEWIDITMRKCRDDLLVFKQAKLDVVTFQIQNTELTKLNHALQEQLKEERKVNENDWIKRHNLDSKLPNFNTGRILVPKSQAVNECLKLTEVPTKPESSKESGSKPQTPLPPLKNFQGASPSSEGVSGPVTVCDTKPVTSSVPTEIKNNEQDSKIDELTKLVQMLINEKINSTQKIQESKPVIPQSQSFKPVNPMSINHEKYTLVIVDEYSRFINTLVDEIRIDDSSGYLPDEFIHEDDPSRQYQANLDISYYITPHNRSLTKLTKDTQVPDVITPNEQNTPHTKDVEEPSGNNTKTSVSVTEPSVLEVTQSPITHHTSTSSHPAPQDRWSRDQHIELVNIIGEPTEGMLTRKALKHPGWLDTIQEELNQFYRNKVWTLVPLSEEKIAIGSKWMFRNKKDEHGTVIRNKARLVTQGYSQEERINYDETISPVERMKAIKIFLAFAKYINFIVYQMDVKSAFLNGKLKEEVYVKQPPGFENIDFPDHVCKIDKALYGLKQAPKACASVKTPMVPPNNLGPGLAGKPVNETLYRGMIGSLMYLTTSRPDIQFSTCLCARYQANPKESHLIAVKWIFRYLKGIPTLGLWYPKCLGFDLKGYSDSDYVGCNMDRKSTSGACQMIGGEDPNPPTNNSEARPLKEFIIKFTMKNGQIPLTLDYKTFCQTKGLDYNNGQYVEHPFTEEVKAELAKFKLMGHWFIRLQCLKHPFLWLGGSC</sequence>
<comment type="caution">
    <text evidence="3">The sequence shown here is derived from an EMBL/GenBank/DDBJ whole genome shotgun (WGS) entry which is preliminary data.</text>
</comment>
<protein>
    <submittedName>
        <fullName evidence="3">Retrovirus-related pol polyprotein from transposon TNT 1-94</fullName>
    </submittedName>
</protein>
<evidence type="ECO:0000313" key="3">
    <source>
        <dbReference type="EMBL" id="GJT87445.1"/>
    </source>
</evidence>
<evidence type="ECO:0000313" key="4">
    <source>
        <dbReference type="Proteomes" id="UP001151760"/>
    </source>
</evidence>
<evidence type="ECO:0000256" key="1">
    <source>
        <dbReference type="SAM" id="MobiDB-lite"/>
    </source>
</evidence>
<feature type="region of interest" description="Disordered" evidence="1">
    <location>
        <begin position="160"/>
        <end position="212"/>
    </location>
</feature>
<dbReference type="InterPro" id="IPR013103">
    <property type="entry name" value="RVT_2"/>
</dbReference>
<dbReference type="Pfam" id="PF07727">
    <property type="entry name" value="RVT_2"/>
    <property type="match status" value="1"/>
</dbReference>
<dbReference type="PANTHER" id="PTHR11439">
    <property type="entry name" value="GAG-POL-RELATED RETROTRANSPOSON"/>
    <property type="match status" value="1"/>
</dbReference>
<evidence type="ECO:0000259" key="2">
    <source>
        <dbReference type="Pfam" id="PF07727"/>
    </source>
</evidence>
<dbReference type="PANTHER" id="PTHR11439:SF495">
    <property type="entry name" value="REVERSE TRANSCRIPTASE, RNA-DEPENDENT DNA POLYMERASE-RELATED"/>
    <property type="match status" value="1"/>
</dbReference>
<reference evidence="3" key="2">
    <citation type="submission" date="2022-01" db="EMBL/GenBank/DDBJ databases">
        <authorList>
            <person name="Yamashiro T."/>
            <person name="Shiraishi A."/>
            <person name="Satake H."/>
            <person name="Nakayama K."/>
        </authorList>
    </citation>
    <scope>NUCLEOTIDE SEQUENCE</scope>
</reference>
<feature type="compositionally biased region" description="Low complexity" evidence="1">
    <location>
        <begin position="12"/>
        <end position="23"/>
    </location>
</feature>